<feature type="domain" description="Reverse transcriptase" evidence="1">
    <location>
        <begin position="1"/>
        <end position="112"/>
    </location>
</feature>
<dbReference type="InterPro" id="IPR043502">
    <property type="entry name" value="DNA/RNA_pol_sf"/>
</dbReference>
<evidence type="ECO:0000313" key="2">
    <source>
        <dbReference type="EMBL" id="NEX56548.1"/>
    </source>
</evidence>
<dbReference type="SUPFAM" id="SSF56672">
    <property type="entry name" value="DNA/RNA polymerases"/>
    <property type="match status" value="1"/>
</dbReference>
<sequence>PEYRELHNEIKRISHRLKKLEGEEKAKVLLEYQEKRKRLTTLPCTSQTNKVLKVVRYADDFIISVKGSKEDCRWIKEQLKLFIHNKLKMELSEEKTLITHSSQAARFLGYDIRVRRSGTIKRSGKVKKRTLNGSVELLIPLQDKIR</sequence>
<dbReference type="GO" id="GO:0006315">
    <property type="term" value="P:homing of group II introns"/>
    <property type="evidence" value="ECO:0007669"/>
    <property type="project" value="TreeGrafter"/>
</dbReference>
<reference evidence="2 3" key="1">
    <citation type="submission" date="2019-12" db="EMBL/GenBank/DDBJ databases">
        <title>Draft Genome Sequences of L. lactis strains MS22333, MS22334, MS22336, and MS22337, Isolated from Spontaneous Fermented Camel Milk in Ethiopia.</title>
        <authorList>
            <person name="Bragason E."/>
            <person name="Hansen E.B."/>
            <person name="Guya M.E."/>
            <person name="Berhe T."/>
        </authorList>
    </citation>
    <scope>NUCLEOTIDE SEQUENCE [LARGE SCALE GENOMIC DNA]</scope>
    <source>
        <strain evidence="2 3">MS22336</strain>
    </source>
</reference>
<feature type="non-terminal residue" evidence="2">
    <location>
        <position position="1"/>
    </location>
</feature>
<keyword evidence="2" id="KW-0808">Transferase</keyword>
<proteinExistence type="predicted"/>
<organism evidence="2 3">
    <name type="scientific">Lactococcus lactis</name>
    <dbReference type="NCBI Taxonomy" id="1358"/>
    <lineage>
        <taxon>Bacteria</taxon>
        <taxon>Bacillati</taxon>
        <taxon>Bacillota</taxon>
        <taxon>Bacilli</taxon>
        <taxon>Lactobacillales</taxon>
        <taxon>Streptococcaceae</taxon>
        <taxon>Lactococcus</taxon>
    </lineage>
</organism>
<name>A0A6M0MBN0_9LACT</name>
<keyword evidence="2" id="KW-0548">Nucleotidyltransferase</keyword>
<keyword evidence="2" id="KW-0695">RNA-directed DNA polymerase</keyword>
<dbReference type="Proteomes" id="UP000477402">
    <property type="component" value="Unassembled WGS sequence"/>
</dbReference>
<feature type="non-terminal residue" evidence="2">
    <location>
        <position position="146"/>
    </location>
</feature>
<dbReference type="Pfam" id="PF00078">
    <property type="entry name" value="RVT_1"/>
    <property type="match status" value="1"/>
</dbReference>
<dbReference type="EMBL" id="WWDJ01000243">
    <property type="protein sequence ID" value="NEX56548.1"/>
    <property type="molecule type" value="Genomic_DNA"/>
</dbReference>
<evidence type="ECO:0000259" key="1">
    <source>
        <dbReference type="PROSITE" id="PS50878"/>
    </source>
</evidence>
<dbReference type="PANTHER" id="PTHR33642">
    <property type="entry name" value="COX1/OXI3 INTRON 1 PROTEIN-RELATED"/>
    <property type="match status" value="1"/>
</dbReference>
<dbReference type="InterPro" id="IPR000477">
    <property type="entry name" value="RT_dom"/>
</dbReference>
<accession>A0A6M0MBN0</accession>
<dbReference type="GO" id="GO:0003964">
    <property type="term" value="F:RNA-directed DNA polymerase activity"/>
    <property type="evidence" value="ECO:0007669"/>
    <property type="project" value="UniProtKB-KW"/>
</dbReference>
<protein>
    <submittedName>
        <fullName evidence="2">Group II intron reverse transcriptase/maturase</fullName>
    </submittedName>
</protein>
<dbReference type="PROSITE" id="PS50878">
    <property type="entry name" value="RT_POL"/>
    <property type="match status" value="1"/>
</dbReference>
<comment type="caution">
    <text evidence="2">The sequence shown here is derived from an EMBL/GenBank/DDBJ whole genome shotgun (WGS) entry which is preliminary data.</text>
</comment>
<dbReference type="PANTHER" id="PTHR33642:SF4">
    <property type="entry name" value="COX1_OXI3 INTRON 1 PROTEIN-RELATED"/>
    <property type="match status" value="1"/>
</dbReference>
<evidence type="ECO:0000313" key="3">
    <source>
        <dbReference type="Proteomes" id="UP000477402"/>
    </source>
</evidence>
<gene>
    <name evidence="2" type="ORF">GTP08_13175</name>
</gene>
<dbReference type="RefSeq" id="WP_240336609.1">
    <property type="nucleotide sequence ID" value="NZ_WWDJ01000243.1"/>
</dbReference>
<dbReference type="AlphaFoldDB" id="A0A6M0MBN0"/>